<feature type="transmembrane region" description="Helical" evidence="1">
    <location>
        <begin position="90"/>
        <end position="108"/>
    </location>
</feature>
<evidence type="ECO:0000313" key="3">
    <source>
        <dbReference type="Proteomes" id="UP000317422"/>
    </source>
</evidence>
<accession>A0A543N9D7</accession>
<dbReference type="EMBL" id="VFQC01000002">
    <property type="protein sequence ID" value="TQN28452.1"/>
    <property type="molecule type" value="Genomic_DNA"/>
</dbReference>
<organism evidence="2 3">
    <name type="scientific">Haloactinospora alba</name>
    <dbReference type="NCBI Taxonomy" id="405555"/>
    <lineage>
        <taxon>Bacteria</taxon>
        <taxon>Bacillati</taxon>
        <taxon>Actinomycetota</taxon>
        <taxon>Actinomycetes</taxon>
        <taxon>Streptosporangiales</taxon>
        <taxon>Nocardiopsidaceae</taxon>
        <taxon>Haloactinospora</taxon>
    </lineage>
</organism>
<feature type="transmembrane region" description="Helical" evidence="1">
    <location>
        <begin position="30"/>
        <end position="52"/>
    </location>
</feature>
<name>A0A543N9D7_9ACTN</name>
<reference evidence="2 3" key="1">
    <citation type="submission" date="2019-06" db="EMBL/GenBank/DDBJ databases">
        <title>Sequencing the genomes of 1000 actinobacteria strains.</title>
        <authorList>
            <person name="Klenk H.-P."/>
        </authorList>
    </citation>
    <scope>NUCLEOTIDE SEQUENCE [LARGE SCALE GENOMIC DNA]</scope>
    <source>
        <strain evidence="2 3">DSM 45015</strain>
    </source>
</reference>
<feature type="transmembrane region" description="Helical" evidence="1">
    <location>
        <begin position="64"/>
        <end position="84"/>
    </location>
</feature>
<evidence type="ECO:0000256" key="1">
    <source>
        <dbReference type="SAM" id="Phobius"/>
    </source>
</evidence>
<dbReference type="RefSeq" id="WP_141925505.1">
    <property type="nucleotide sequence ID" value="NZ_VFQC01000002.1"/>
</dbReference>
<dbReference type="AlphaFoldDB" id="A0A543N9D7"/>
<gene>
    <name evidence="2" type="ORF">FHX37_3797</name>
</gene>
<proteinExistence type="predicted"/>
<protein>
    <submittedName>
        <fullName evidence="2">Uncharacterized protein</fullName>
    </submittedName>
</protein>
<evidence type="ECO:0000313" key="2">
    <source>
        <dbReference type="EMBL" id="TQN28452.1"/>
    </source>
</evidence>
<keyword evidence="3" id="KW-1185">Reference proteome</keyword>
<keyword evidence="1" id="KW-1133">Transmembrane helix</keyword>
<keyword evidence="1" id="KW-0812">Transmembrane</keyword>
<sequence>MAVLAATNIAVSYGWVMFSFGMFTARNPGWFVFGFTVVSIALFGVVSGLYTWQLRHLGVRRPWVIAPLVTAGGAVPLALVSAAGAGFLSLWLFLASDALVAVAVYLVTRAQSKRSSR</sequence>
<keyword evidence="1" id="KW-0472">Membrane</keyword>
<comment type="caution">
    <text evidence="2">The sequence shown here is derived from an EMBL/GenBank/DDBJ whole genome shotgun (WGS) entry which is preliminary data.</text>
</comment>
<dbReference type="Proteomes" id="UP000317422">
    <property type="component" value="Unassembled WGS sequence"/>
</dbReference>